<dbReference type="EMBL" id="CP031264">
    <property type="protein sequence ID" value="AXI77971.1"/>
    <property type="molecule type" value="Genomic_DNA"/>
</dbReference>
<keyword evidence="3" id="KW-1185">Reference proteome</keyword>
<evidence type="ECO:0000313" key="3">
    <source>
        <dbReference type="Proteomes" id="UP000249340"/>
    </source>
</evidence>
<accession>A0A345SW66</accession>
<name>A0A345SW66_9ACTN</name>
<evidence type="ECO:0000256" key="1">
    <source>
        <dbReference type="SAM" id="Phobius"/>
    </source>
</evidence>
<dbReference type="Proteomes" id="UP000249340">
    <property type="component" value="Chromosome"/>
</dbReference>
<dbReference type="OrthoDB" id="3855593at2"/>
<dbReference type="RefSeq" id="WP_111495372.1">
    <property type="nucleotide sequence ID" value="NZ_CP031264.1"/>
</dbReference>
<evidence type="ECO:0000313" key="2">
    <source>
        <dbReference type="EMBL" id="AXI77971.1"/>
    </source>
</evidence>
<dbReference type="KEGG" id="stri:C7M71_011505"/>
<sequence>MKRHEVDIFSLIAGLTFTAIAVVYLIASLNDRSVNGHIVIPVALIALGTAGLAGAVARMARRNRQAAAAEAAAEAEFGEVPPPQFMASGDDDR</sequence>
<proteinExistence type="predicted"/>
<keyword evidence="1" id="KW-1133">Transmembrane helix</keyword>
<feature type="transmembrane region" description="Helical" evidence="1">
    <location>
        <begin position="38"/>
        <end position="57"/>
    </location>
</feature>
<dbReference type="AlphaFoldDB" id="A0A345SW66"/>
<gene>
    <name evidence="2" type="ORF">C7M71_011505</name>
</gene>
<organism evidence="2 3">
    <name type="scientific">Peterkaempfera bronchialis</name>
    <dbReference type="NCBI Taxonomy" id="2126346"/>
    <lineage>
        <taxon>Bacteria</taxon>
        <taxon>Bacillati</taxon>
        <taxon>Actinomycetota</taxon>
        <taxon>Actinomycetes</taxon>
        <taxon>Kitasatosporales</taxon>
        <taxon>Streptomycetaceae</taxon>
        <taxon>Peterkaempfera</taxon>
    </lineage>
</organism>
<keyword evidence="1" id="KW-0472">Membrane</keyword>
<feature type="transmembrane region" description="Helical" evidence="1">
    <location>
        <begin position="7"/>
        <end position="26"/>
    </location>
</feature>
<keyword evidence="1" id="KW-0812">Transmembrane</keyword>
<protein>
    <submittedName>
        <fullName evidence="2">Uncharacterized protein</fullName>
    </submittedName>
</protein>
<reference evidence="3" key="1">
    <citation type="submission" date="2018-07" db="EMBL/GenBank/DDBJ databases">
        <title>Streptacidiphilus bronchialis DSM 106435 chromosome.</title>
        <authorList>
            <person name="Batra D."/>
            <person name="Gulvik C.A."/>
        </authorList>
    </citation>
    <scope>NUCLEOTIDE SEQUENCE [LARGE SCALE GENOMIC DNA]</scope>
    <source>
        <strain evidence="3">DSM 106435</strain>
    </source>
</reference>